<dbReference type="Proteomes" id="UP000642284">
    <property type="component" value="Unassembled WGS sequence"/>
</dbReference>
<dbReference type="InterPro" id="IPR029058">
    <property type="entry name" value="AB_hydrolase_fold"/>
</dbReference>
<dbReference type="InterPro" id="IPR051601">
    <property type="entry name" value="Serine_prot/Carboxylest_S33"/>
</dbReference>
<evidence type="ECO:0000313" key="7">
    <source>
        <dbReference type="EMBL" id="MBC9718737.1"/>
    </source>
</evidence>
<feature type="signal peptide" evidence="4">
    <location>
        <begin position="1"/>
        <end position="28"/>
    </location>
</feature>
<gene>
    <name evidence="7" type="ORF">H9Y04_40045</name>
</gene>
<feature type="chain" id="PRO_5046541375" evidence="4">
    <location>
        <begin position="29"/>
        <end position="509"/>
    </location>
</feature>
<protein>
    <submittedName>
        <fullName evidence="7">Alpha/beta fold hydrolase</fullName>
    </submittedName>
</protein>
<dbReference type="PROSITE" id="PS51257">
    <property type="entry name" value="PROKAR_LIPOPROTEIN"/>
    <property type="match status" value="1"/>
</dbReference>
<dbReference type="EMBL" id="JACTVJ010000029">
    <property type="protein sequence ID" value="MBC9718737.1"/>
    <property type="molecule type" value="Genomic_DNA"/>
</dbReference>
<evidence type="ECO:0000256" key="2">
    <source>
        <dbReference type="ARBA" id="ARBA00022729"/>
    </source>
</evidence>
<dbReference type="Gene3D" id="3.40.50.1820">
    <property type="entry name" value="alpha/beta hydrolase"/>
    <property type="match status" value="1"/>
</dbReference>
<evidence type="ECO:0000256" key="4">
    <source>
        <dbReference type="SAM" id="SignalP"/>
    </source>
</evidence>
<dbReference type="InterPro" id="IPR000073">
    <property type="entry name" value="AB_hydrolase_1"/>
</dbReference>
<dbReference type="SUPFAM" id="SSF53474">
    <property type="entry name" value="alpha/beta-Hydrolases"/>
    <property type="match status" value="1"/>
</dbReference>
<evidence type="ECO:0000313" key="8">
    <source>
        <dbReference type="Proteomes" id="UP000642284"/>
    </source>
</evidence>
<sequence length="509" mass="53209">MQVGRGRAAAAGVVLALLGSAAASCAPAQPELGRFYDQRISWKACAGPDGPKEATAEAAAGMECGRLTVPVDYADPDGGSLTIAVGRFATEAEGARRKGAVVFNFGGPGVSGIDILPGFFRDNGGGIARHYDLVSFDPRGVGRSSPVRCGAQDAAEDLERKLADEGRRAEDFARDVAEGKEYGAACRKETGPLLDHVGSVEASRDLDVLRHVLGEEKLNYFGLSYGTRLGAVYAGQFPQRTGRMVLDAVDTLDLPAERDGLAVAKASEQALDAFIEDCAAREACALGRTPGEVRDLVEEQTARVAARPPKTAAGRPFTALDLRNAIWVALLAQDSWPDLERGLAALAGSGDPEPLAGFNQGMDDILGGGGREALTAVTCMDDPDRPADPASEGAAAQRRLASQAPYFAPMLYGQAASCAGWPPGSTFLREIDRPGAPEILAIGGKVDPATPFVWAEQTARKLGAVLLTYEGVGHGANGSPCVREKINAFYADGTLPDEGTSCPADRPVR</sequence>
<dbReference type="Pfam" id="PF08386">
    <property type="entry name" value="Abhydrolase_4"/>
    <property type="match status" value="1"/>
</dbReference>
<evidence type="ECO:0000259" key="6">
    <source>
        <dbReference type="Pfam" id="PF08386"/>
    </source>
</evidence>
<dbReference type="PANTHER" id="PTHR43248">
    <property type="entry name" value="2-SUCCINYL-6-HYDROXY-2,4-CYCLOHEXADIENE-1-CARBOXYLATE SYNTHASE"/>
    <property type="match status" value="1"/>
</dbReference>
<dbReference type="InterPro" id="IPR013595">
    <property type="entry name" value="Pept_S33_TAP-like_C"/>
</dbReference>
<proteinExistence type="inferred from homology"/>
<dbReference type="Pfam" id="PF00561">
    <property type="entry name" value="Abhydrolase_1"/>
    <property type="match status" value="1"/>
</dbReference>
<dbReference type="RefSeq" id="WP_187819167.1">
    <property type="nucleotide sequence ID" value="NZ_JACTVJ010000029.1"/>
</dbReference>
<feature type="domain" description="AB hydrolase-1" evidence="5">
    <location>
        <begin position="100"/>
        <end position="281"/>
    </location>
</feature>
<name>A0ABR7SVV1_9ACTN</name>
<feature type="domain" description="Peptidase S33 tripeptidyl aminopeptidase-like C-terminal" evidence="6">
    <location>
        <begin position="405"/>
        <end position="502"/>
    </location>
</feature>
<accession>A0ABR7SVV1</accession>
<comment type="similarity">
    <text evidence="1">Belongs to the peptidase S33 family.</text>
</comment>
<dbReference type="GO" id="GO:0016787">
    <property type="term" value="F:hydrolase activity"/>
    <property type="evidence" value="ECO:0007669"/>
    <property type="project" value="UniProtKB-KW"/>
</dbReference>
<evidence type="ECO:0000259" key="5">
    <source>
        <dbReference type="Pfam" id="PF00561"/>
    </source>
</evidence>
<keyword evidence="3 7" id="KW-0378">Hydrolase</keyword>
<organism evidence="7 8">
    <name type="scientific">Streptomyces polyasparticus</name>
    <dbReference type="NCBI Taxonomy" id="2767826"/>
    <lineage>
        <taxon>Bacteria</taxon>
        <taxon>Bacillati</taxon>
        <taxon>Actinomycetota</taxon>
        <taxon>Actinomycetes</taxon>
        <taxon>Kitasatosporales</taxon>
        <taxon>Streptomycetaceae</taxon>
        <taxon>Streptomyces</taxon>
    </lineage>
</organism>
<keyword evidence="8" id="KW-1185">Reference proteome</keyword>
<evidence type="ECO:0000256" key="3">
    <source>
        <dbReference type="ARBA" id="ARBA00022801"/>
    </source>
</evidence>
<evidence type="ECO:0000256" key="1">
    <source>
        <dbReference type="ARBA" id="ARBA00010088"/>
    </source>
</evidence>
<comment type="caution">
    <text evidence="7">The sequence shown here is derived from an EMBL/GenBank/DDBJ whole genome shotgun (WGS) entry which is preliminary data.</text>
</comment>
<keyword evidence="2 4" id="KW-0732">Signal</keyword>
<reference evidence="7 8" key="1">
    <citation type="submission" date="2020-08" db="EMBL/GenBank/DDBJ databases">
        <title>Genemic of Streptomyces polyaspartic.</title>
        <authorList>
            <person name="Liu W."/>
        </authorList>
    </citation>
    <scope>NUCLEOTIDE SEQUENCE [LARGE SCALE GENOMIC DNA]</scope>
    <source>
        <strain evidence="7 8">TRM66268-LWL</strain>
    </source>
</reference>
<dbReference type="PANTHER" id="PTHR43248:SF29">
    <property type="entry name" value="TRIPEPTIDYL AMINOPEPTIDASE"/>
    <property type="match status" value="1"/>
</dbReference>